<keyword evidence="1" id="KW-0677">Repeat</keyword>
<sequence>MHGIRRKHVSLLDRRKKTTRGKARPCCSVASYTSWGELLSPMDGYNYNLACFFCQATDSRVNNATAVLRDLVYMLVCQQPSLVSHIRKRHDNAGKTVFEDANTWVALSDIFSNILHDNTLKTTYLVIDALDECTTILSQLLTLIAKKLPKSSRVKWISKDVDICKRILAVTTIVHQPLPLRELAILVDVPKLISDEPRFLKRIIQLCGSFLALREQAVYFVHQSAKDFLLGTASNEEPKMAFSWVLPSGTSLEGMSAVLARDMYRLGNLRASIDSAQVPNPDPLTTVRYSCVYWIYHLCGSVCSTNAGSNNLLEDDGDVYEFLKTKYLCWLVRAMPAGVIATTRLEALLRVRTNWSGALSSSRPRCTWICTVFQIDRRASPVSKTHTSALVLALTGSLIRKLFEAEAPD</sequence>
<evidence type="ECO:0000313" key="4">
    <source>
        <dbReference type="Proteomes" id="UP001172102"/>
    </source>
</evidence>
<dbReference type="Pfam" id="PF24883">
    <property type="entry name" value="NPHP3_N"/>
    <property type="match status" value="1"/>
</dbReference>
<keyword evidence="4" id="KW-1185">Reference proteome</keyword>
<dbReference type="PANTHER" id="PTHR10039:SF14">
    <property type="entry name" value="NACHT DOMAIN-CONTAINING PROTEIN"/>
    <property type="match status" value="1"/>
</dbReference>
<feature type="domain" description="Nephrocystin 3-like N-terminal" evidence="2">
    <location>
        <begin position="46"/>
        <end position="156"/>
    </location>
</feature>
<name>A0AA40DU49_9PEZI</name>
<dbReference type="EMBL" id="JAUKUA010000005">
    <property type="protein sequence ID" value="KAK0711933.1"/>
    <property type="molecule type" value="Genomic_DNA"/>
</dbReference>
<dbReference type="InterPro" id="IPR056884">
    <property type="entry name" value="NPHP3-like_N"/>
</dbReference>
<evidence type="ECO:0000259" key="2">
    <source>
        <dbReference type="Pfam" id="PF24883"/>
    </source>
</evidence>
<evidence type="ECO:0000256" key="1">
    <source>
        <dbReference type="ARBA" id="ARBA00022737"/>
    </source>
</evidence>
<proteinExistence type="predicted"/>
<dbReference type="AlphaFoldDB" id="A0AA40DU49"/>
<evidence type="ECO:0000313" key="3">
    <source>
        <dbReference type="EMBL" id="KAK0711933.1"/>
    </source>
</evidence>
<accession>A0AA40DU49</accession>
<dbReference type="PANTHER" id="PTHR10039">
    <property type="entry name" value="AMELOGENIN"/>
    <property type="match status" value="1"/>
</dbReference>
<dbReference type="Proteomes" id="UP001172102">
    <property type="component" value="Unassembled WGS sequence"/>
</dbReference>
<gene>
    <name evidence="3" type="ORF">B0H67DRAFT_647266</name>
</gene>
<reference evidence="3" key="1">
    <citation type="submission" date="2023-06" db="EMBL/GenBank/DDBJ databases">
        <title>Genome-scale phylogeny and comparative genomics of the fungal order Sordariales.</title>
        <authorList>
            <consortium name="Lawrence Berkeley National Laboratory"/>
            <person name="Hensen N."/>
            <person name="Bonometti L."/>
            <person name="Westerberg I."/>
            <person name="Brannstrom I.O."/>
            <person name="Guillou S."/>
            <person name="Cros-Aarteil S."/>
            <person name="Calhoun S."/>
            <person name="Haridas S."/>
            <person name="Kuo A."/>
            <person name="Mondo S."/>
            <person name="Pangilinan J."/>
            <person name="Riley R."/>
            <person name="Labutti K."/>
            <person name="Andreopoulos B."/>
            <person name="Lipzen A."/>
            <person name="Chen C."/>
            <person name="Yanf M."/>
            <person name="Daum C."/>
            <person name="Ng V."/>
            <person name="Clum A."/>
            <person name="Steindorff A."/>
            <person name="Ohm R."/>
            <person name="Martin F."/>
            <person name="Silar P."/>
            <person name="Natvig D."/>
            <person name="Lalanne C."/>
            <person name="Gautier V."/>
            <person name="Ament-Velasquez S.L."/>
            <person name="Kruys A."/>
            <person name="Hutchinson M.I."/>
            <person name="Powell A.J."/>
            <person name="Barry K."/>
            <person name="Miller A.N."/>
            <person name="Grigoriev I.V."/>
            <person name="Debuchy R."/>
            <person name="Gladieux P."/>
            <person name="Thoren M.H."/>
            <person name="Johannesson H."/>
        </authorList>
    </citation>
    <scope>NUCLEOTIDE SEQUENCE</scope>
    <source>
        <strain evidence="3">SMH4607-1</strain>
    </source>
</reference>
<organism evidence="3 4">
    <name type="scientific">Lasiosphaeris hirsuta</name>
    <dbReference type="NCBI Taxonomy" id="260670"/>
    <lineage>
        <taxon>Eukaryota</taxon>
        <taxon>Fungi</taxon>
        <taxon>Dikarya</taxon>
        <taxon>Ascomycota</taxon>
        <taxon>Pezizomycotina</taxon>
        <taxon>Sordariomycetes</taxon>
        <taxon>Sordariomycetidae</taxon>
        <taxon>Sordariales</taxon>
        <taxon>Lasiosphaeriaceae</taxon>
        <taxon>Lasiosphaeris</taxon>
    </lineage>
</organism>
<comment type="caution">
    <text evidence="3">The sequence shown here is derived from an EMBL/GenBank/DDBJ whole genome shotgun (WGS) entry which is preliminary data.</text>
</comment>
<protein>
    <recommendedName>
        <fullName evidence="2">Nephrocystin 3-like N-terminal domain-containing protein</fullName>
    </recommendedName>
</protein>